<keyword evidence="1" id="KW-1133">Transmembrane helix</keyword>
<dbReference type="AlphaFoldDB" id="A0A0G1DGV7"/>
<dbReference type="STRING" id="1618578.UV74_C0013G0051"/>
<reference evidence="2 3" key="1">
    <citation type="journal article" date="2015" name="Nature">
        <title>rRNA introns, odd ribosomes, and small enigmatic genomes across a large radiation of phyla.</title>
        <authorList>
            <person name="Brown C.T."/>
            <person name="Hug L.A."/>
            <person name="Thomas B.C."/>
            <person name="Sharon I."/>
            <person name="Castelle C.J."/>
            <person name="Singh A."/>
            <person name="Wilkins M.J."/>
            <person name="Williams K.H."/>
            <person name="Banfield J.F."/>
        </authorList>
    </citation>
    <scope>NUCLEOTIDE SEQUENCE [LARGE SCALE GENOMIC DNA]</scope>
</reference>
<sequence>MLGWAAILFLALLLRSYGLNLNPVGISHDDELNEILNAKSVALTQTQRPGFVAGILTQTDQCKFIGDCVYGELGTYIQVPWMYFSPLGLAFSRIFFVLISLGLVIATGKLFENFSKSTTIGMITGLFVAINPWAIYYGRTAHTILASHLFYCLAAYYFTRPNSYKSNLIFGGITAFIASLIYFGAKPILPLIIIWGVSYNLYQFGFRNIKFTFQFLLVAMIVIGGYLLILSNSYAGKRFTDIENGRQENVGITIELGGSTSWRVGRQVDKVTPRIDSFLGFFSASSLFLTGQRASDNYYLSGHGYYYLADFIFLILGIMAISSRFGRAMFILLLIAISITPTAIKISGTSIYSHRASLAYPLISGIMAWGLYFCWSKVPAKPFLAKIFLLSAAIVYSGSLIYFLFVYWYRSPVEQSTRWFFHERVLASYITRVQKNNENKKLIVISGRPDGIFNSYVFYSGVYNNKEGIIEINSKYLERDYAYRGAMFTDDCSKIAQEDLAENIIFIDKINNPECEINLGNTSRISNPRDAGVIYNIVNDSLCKDYSIGRYPYPKSIHDFSVENQTDEVFCKTWITNPEVN</sequence>
<evidence type="ECO:0000256" key="1">
    <source>
        <dbReference type="SAM" id="Phobius"/>
    </source>
</evidence>
<evidence type="ECO:0000313" key="2">
    <source>
        <dbReference type="EMBL" id="KKS96929.1"/>
    </source>
</evidence>
<feature type="transmembrane region" description="Helical" evidence="1">
    <location>
        <begin position="83"/>
        <end position="106"/>
    </location>
</feature>
<accession>A0A0G1DGV7</accession>
<feature type="transmembrane region" description="Helical" evidence="1">
    <location>
        <begin position="304"/>
        <end position="321"/>
    </location>
</feature>
<feature type="transmembrane region" description="Helical" evidence="1">
    <location>
        <begin position="118"/>
        <end position="135"/>
    </location>
</feature>
<protein>
    <recommendedName>
        <fullName evidence="4">Glycosyltransferase RgtA/B/C/D-like domain-containing protein</fullName>
    </recommendedName>
</protein>
<feature type="transmembrane region" description="Helical" evidence="1">
    <location>
        <begin position="328"/>
        <end position="346"/>
    </location>
</feature>
<dbReference type="Proteomes" id="UP000034090">
    <property type="component" value="Unassembled WGS sequence"/>
</dbReference>
<evidence type="ECO:0008006" key="4">
    <source>
        <dbReference type="Google" id="ProtNLM"/>
    </source>
</evidence>
<keyword evidence="1" id="KW-0472">Membrane</keyword>
<feature type="transmembrane region" description="Helical" evidence="1">
    <location>
        <begin position="387"/>
        <end position="409"/>
    </location>
</feature>
<feature type="transmembrane region" description="Helical" evidence="1">
    <location>
        <begin position="358"/>
        <end position="375"/>
    </location>
</feature>
<organism evidence="2 3">
    <name type="scientific">Candidatus Woesebacteria bacterium GW2011_GWB1_43_14</name>
    <dbReference type="NCBI Taxonomy" id="1618578"/>
    <lineage>
        <taxon>Bacteria</taxon>
        <taxon>Candidatus Woeseibacteriota</taxon>
    </lineage>
</organism>
<feature type="transmembrane region" description="Helical" evidence="1">
    <location>
        <begin position="170"/>
        <end position="197"/>
    </location>
</feature>
<comment type="caution">
    <text evidence="2">The sequence shown here is derived from an EMBL/GenBank/DDBJ whole genome shotgun (WGS) entry which is preliminary data.</text>
</comment>
<dbReference type="EMBL" id="LCFQ01000013">
    <property type="protein sequence ID" value="KKS96929.1"/>
    <property type="molecule type" value="Genomic_DNA"/>
</dbReference>
<proteinExistence type="predicted"/>
<evidence type="ECO:0000313" key="3">
    <source>
        <dbReference type="Proteomes" id="UP000034090"/>
    </source>
</evidence>
<name>A0A0G1DGV7_9BACT</name>
<feature type="transmembrane region" description="Helical" evidence="1">
    <location>
        <begin position="209"/>
        <end position="229"/>
    </location>
</feature>
<feature type="transmembrane region" description="Helical" evidence="1">
    <location>
        <begin position="141"/>
        <end position="158"/>
    </location>
</feature>
<keyword evidence="1" id="KW-0812">Transmembrane</keyword>
<gene>
    <name evidence="2" type="ORF">UV74_C0013G0051</name>
</gene>